<sequence>MFGLTAVFVLLSIVLFVNNRTMSIVDGASQTLFAHMAGESGAAIDKSLTSIDALSMLVAADPQAVAYRDAVQPSFIKRMRVVLDAMPVVSAVYIGYENGGFVLLRRLSSDAVRRHLAAPDEARFLLERIAPEADEKSSHVSVTAATLTFLDDGLHPILISPPSSLGYDPRARDWYRHARAQSKPILTDPYWFYATGERGITFARRLPHGDGVLGIDLGLADLSMKLMRLRNTASTALLIANARGDVLATTAEAVTPASDVALHAHGAAPEPISPATQEGLTASPIMHRMMRASRDTVSSTGPQRITVEGHRWTMRVMPVSASGWLFRVVLATPDDEVLAEERRMVAILEMISLLAVFVMLIVIRFTARRVSQPLVAISRQAEALNAFDFSGAMRKQHSPVTEIETLSGALHAAGATLQRFVEIGRTLAAERDPDRLLARLLDETVHATRSNGGVIVLTEDDGVHFRIGARTNAGSNDPGTSEATDRQRNASMTIARVFGTEGMAVDTRAGGLGERIRDALQRHAATQLSWPIAGGVSAGSVPGETLLAALTAGRTPENHGGAPTSRLQVIALRNRANELIGGMLLLMHGDDIAANVSGQSPRTVPGDLDLARALAGNAAIALETALLLKSRKALLDGVVRMIAEAIDAKSPHTSGHCQRVPVLMQALVQAACEAKHGPYASFSLTPDDWEAVEVASWLHDCGKLTTAEYVIDKATKLETLANRIHEIRMRFEVLKAHAHIDYWRAVATGALETEARATRDQALRSLDDDFAFVAHCNEGGESMQPEHVDRLRTIARRRWTRTLDDMLGTSRDERARMAHCRADHTPAIGLPREEPLLADREEHIIGHEPNALSEREARFGFRMKPLPDRMNLGELHNLSIERGTLTPEERFEINRHITRTIVMLEGLPLNGALKNVPEYAGGHHEKMDGGGYPRGLTRNQMSPIARMMAVSDVFEALTAGDRPYKKAKPLSEAFKIMGKMKRDNHLDPDSLDLFVSSGVWRSYASRFLMPWQDDNPDIADILAITPRERSAT</sequence>
<keyword evidence="1" id="KW-0812">Transmembrane</keyword>
<dbReference type="InterPro" id="IPR029151">
    <property type="entry name" value="Sensor-like_sf"/>
</dbReference>
<dbReference type="EMBL" id="LAQU01000002">
    <property type="protein sequence ID" value="KKB64870.1"/>
    <property type="molecule type" value="Genomic_DNA"/>
</dbReference>
<accession>A0A0F5K4J7</accession>
<dbReference type="PATRIC" id="fig|28092.6.peg.549"/>
<proteinExistence type="predicted"/>
<evidence type="ECO:0008006" key="6">
    <source>
        <dbReference type="Google" id="ProtNLM"/>
    </source>
</evidence>
<name>A0A0F5K4J7_9BURK</name>
<dbReference type="Gene3D" id="3.30.450.20">
    <property type="entry name" value="PAS domain"/>
    <property type="match status" value="1"/>
</dbReference>
<dbReference type="Gene3D" id="3.30.450.40">
    <property type="match status" value="1"/>
</dbReference>
<evidence type="ECO:0000313" key="4">
    <source>
        <dbReference type="EMBL" id="KKB64870.1"/>
    </source>
</evidence>
<gene>
    <name evidence="4" type="ORF">WM40_02355</name>
</gene>
<dbReference type="Pfam" id="PF13487">
    <property type="entry name" value="HD_5"/>
    <property type="match status" value="1"/>
</dbReference>
<evidence type="ECO:0000313" key="5">
    <source>
        <dbReference type="Proteomes" id="UP000033618"/>
    </source>
</evidence>
<dbReference type="GO" id="GO:0007165">
    <property type="term" value="P:signal transduction"/>
    <property type="evidence" value="ECO:0007669"/>
    <property type="project" value="InterPro"/>
</dbReference>
<comment type="caution">
    <text evidence="4">The sequence shown here is derived from an EMBL/GenBank/DDBJ whole genome shotgun (WGS) entry which is preliminary data.</text>
</comment>
<protein>
    <recommendedName>
        <fullName evidence="6">HD-GYP domain-containing protein</fullName>
    </recommendedName>
</protein>
<dbReference type="Gene3D" id="1.10.3210.10">
    <property type="entry name" value="Hypothetical protein af1432"/>
    <property type="match status" value="2"/>
</dbReference>
<dbReference type="STRING" id="28092.WM40_02355"/>
<feature type="domain" description="HAMP" evidence="2">
    <location>
        <begin position="368"/>
        <end position="422"/>
    </location>
</feature>
<dbReference type="SUPFAM" id="SSF103190">
    <property type="entry name" value="Sensory domain-like"/>
    <property type="match status" value="1"/>
</dbReference>
<feature type="transmembrane region" description="Helical" evidence="1">
    <location>
        <begin position="344"/>
        <end position="363"/>
    </location>
</feature>
<dbReference type="Proteomes" id="UP000033618">
    <property type="component" value="Unassembled WGS sequence"/>
</dbReference>
<organism evidence="4 5">
    <name type="scientific">Robbsia andropogonis</name>
    <dbReference type="NCBI Taxonomy" id="28092"/>
    <lineage>
        <taxon>Bacteria</taxon>
        <taxon>Pseudomonadati</taxon>
        <taxon>Pseudomonadota</taxon>
        <taxon>Betaproteobacteria</taxon>
        <taxon>Burkholderiales</taxon>
        <taxon>Burkholderiaceae</taxon>
        <taxon>Robbsia</taxon>
    </lineage>
</organism>
<evidence type="ECO:0000259" key="3">
    <source>
        <dbReference type="PROSITE" id="PS51832"/>
    </source>
</evidence>
<keyword evidence="1" id="KW-0472">Membrane</keyword>
<dbReference type="InterPro" id="IPR037522">
    <property type="entry name" value="HD_GYP_dom"/>
</dbReference>
<dbReference type="InterPro" id="IPR003660">
    <property type="entry name" value="HAMP_dom"/>
</dbReference>
<dbReference type="PANTHER" id="PTHR43155">
    <property type="entry name" value="CYCLIC DI-GMP PHOSPHODIESTERASE PA4108-RELATED"/>
    <property type="match status" value="1"/>
</dbReference>
<reference evidence="4 5" key="1">
    <citation type="submission" date="2015-03" db="EMBL/GenBank/DDBJ databases">
        <title>Draft Genome Sequence of Burkholderia andropogonis type strain ICMP2807, isolated from Sorghum bicolor.</title>
        <authorList>
            <person name="Lopes-Santos L."/>
            <person name="Castro D.B."/>
            <person name="Ottoboni L.M."/>
            <person name="Park D."/>
            <person name="Weirc B.S."/>
            <person name="Destefano S.A."/>
        </authorList>
    </citation>
    <scope>NUCLEOTIDE SEQUENCE [LARGE SCALE GENOMIC DNA]</scope>
    <source>
        <strain evidence="4 5">ICMP2807</strain>
    </source>
</reference>
<evidence type="ECO:0000259" key="2">
    <source>
        <dbReference type="PROSITE" id="PS50885"/>
    </source>
</evidence>
<dbReference type="InterPro" id="IPR003607">
    <property type="entry name" value="HD/PDEase_dom"/>
</dbReference>
<dbReference type="GO" id="GO:0008081">
    <property type="term" value="F:phosphoric diester hydrolase activity"/>
    <property type="evidence" value="ECO:0007669"/>
    <property type="project" value="UniProtKB-ARBA"/>
</dbReference>
<dbReference type="Gene3D" id="6.10.340.10">
    <property type="match status" value="1"/>
</dbReference>
<dbReference type="CDD" id="cd00077">
    <property type="entry name" value="HDc"/>
    <property type="match status" value="1"/>
</dbReference>
<dbReference type="InterPro" id="IPR029016">
    <property type="entry name" value="GAF-like_dom_sf"/>
</dbReference>
<dbReference type="SMART" id="SM00471">
    <property type="entry name" value="HDc"/>
    <property type="match status" value="1"/>
</dbReference>
<dbReference type="PROSITE" id="PS50885">
    <property type="entry name" value="HAMP"/>
    <property type="match status" value="1"/>
</dbReference>
<keyword evidence="5" id="KW-1185">Reference proteome</keyword>
<dbReference type="AlphaFoldDB" id="A0A0F5K4J7"/>
<keyword evidence="1" id="KW-1133">Transmembrane helix</keyword>
<dbReference type="PROSITE" id="PS51832">
    <property type="entry name" value="HD_GYP"/>
    <property type="match status" value="1"/>
</dbReference>
<dbReference type="GO" id="GO:0016020">
    <property type="term" value="C:membrane"/>
    <property type="evidence" value="ECO:0007669"/>
    <property type="project" value="InterPro"/>
</dbReference>
<dbReference type="SUPFAM" id="SSF109604">
    <property type="entry name" value="HD-domain/PDEase-like"/>
    <property type="match status" value="2"/>
</dbReference>
<dbReference type="PANTHER" id="PTHR43155:SF2">
    <property type="entry name" value="CYCLIC DI-GMP PHOSPHODIESTERASE PA4108"/>
    <property type="match status" value="1"/>
</dbReference>
<feature type="domain" description="HD-GYP" evidence="3">
    <location>
        <begin position="810"/>
        <end position="1010"/>
    </location>
</feature>
<evidence type="ECO:0000256" key="1">
    <source>
        <dbReference type="SAM" id="Phobius"/>
    </source>
</evidence>